<evidence type="ECO:0000256" key="2">
    <source>
        <dbReference type="ARBA" id="ARBA00022448"/>
    </source>
</evidence>
<gene>
    <name evidence="11" type="ORF">JCR33_15625</name>
</gene>
<keyword evidence="7 9" id="KW-0472">Membrane</keyword>
<dbReference type="InterPro" id="IPR055348">
    <property type="entry name" value="DctQ"/>
</dbReference>
<feature type="transmembrane region" description="Helical" evidence="9">
    <location>
        <begin position="127"/>
        <end position="149"/>
    </location>
</feature>
<keyword evidence="4 9" id="KW-0997">Cell inner membrane</keyword>
<keyword evidence="3" id="KW-1003">Cell membrane</keyword>
<keyword evidence="2 9" id="KW-0813">Transport</keyword>
<comment type="similarity">
    <text evidence="8 9">Belongs to the TRAP transporter small permease family.</text>
</comment>
<evidence type="ECO:0000313" key="12">
    <source>
        <dbReference type="Proteomes" id="UP000609531"/>
    </source>
</evidence>
<dbReference type="GO" id="GO:0015740">
    <property type="term" value="P:C4-dicarboxylate transport"/>
    <property type="evidence" value="ECO:0007669"/>
    <property type="project" value="TreeGrafter"/>
</dbReference>
<comment type="function">
    <text evidence="9">Part of the tripartite ATP-independent periplasmic (TRAP) transport system.</text>
</comment>
<organism evidence="11 12">
    <name type="scientific">Acuticoccus mangrovi</name>
    <dbReference type="NCBI Taxonomy" id="2796142"/>
    <lineage>
        <taxon>Bacteria</taxon>
        <taxon>Pseudomonadati</taxon>
        <taxon>Pseudomonadota</taxon>
        <taxon>Alphaproteobacteria</taxon>
        <taxon>Hyphomicrobiales</taxon>
        <taxon>Amorphaceae</taxon>
        <taxon>Acuticoccus</taxon>
    </lineage>
</organism>
<feature type="transmembrane region" description="Helical" evidence="9">
    <location>
        <begin position="47"/>
        <end position="65"/>
    </location>
</feature>
<proteinExistence type="inferred from homology"/>
<evidence type="ECO:0000256" key="4">
    <source>
        <dbReference type="ARBA" id="ARBA00022519"/>
    </source>
</evidence>
<feature type="domain" description="Tripartite ATP-independent periplasmic transporters DctQ component" evidence="10">
    <location>
        <begin position="23"/>
        <end position="147"/>
    </location>
</feature>
<dbReference type="InterPro" id="IPR007387">
    <property type="entry name" value="TRAP_DctQ"/>
</dbReference>
<dbReference type="EMBL" id="JAEKJA010000013">
    <property type="protein sequence ID" value="MBJ3777136.1"/>
    <property type="molecule type" value="Genomic_DNA"/>
</dbReference>
<evidence type="ECO:0000256" key="1">
    <source>
        <dbReference type="ARBA" id="ARBA00004429"/>
    </source>
</evidence>
<name>A0A934ILG3_9HYPH</name>
<protein>
    <recommendedName>
        <fullName evidence="9">TRAP transporter small permease protein</fullName>
    </recommendedName>
</protein>
<feature type="transmembrane region" description="Helical" evidence="9">
    <location>
        <begin position="12"/>
        <end position="35"/>
    </location>
</feature>
<evidence type="ECO:0000256" key="3">
    <source>
        <dbReference type="ARBA" id="ARBA00022475"/>
    </source>
</evidence>
<evidence type="ECO:0000256" key="9">
    <source>
        <dbReference type="RuleBase" id="RU369079"/>
    </source>
</evidence>
<evidence type="ECO:0000313" key="11">
    <source>
        <dbReference type="EMBL" id="MBJ3777136.1"/>
    </source>
</evidence>
<dbReference type="PANTHER" id="PTHR35011">
    <property type="entry name" value="2,3-DIKETO-L-GULONATE TRAP TRANSPORTER SMALL PERMEASE PROTEIN YIAM"/>
    <property type="match status" value="1"/>
</dbReference>
<accession>A0A934ILG3</accession>
<reference evidence="11" key="1">
    <citation type="submission" date="2020-12" db="EMBL/GenBank/DDBJ databases">
        <title>Bacterial taxonomy.</title>
        <authorList>
            <person name="Pan X."/>
        </authorList>
    </citation>
    <scope>NUCLEOTIDE SEQUENCE</scope>
    <source>
        <strain evidence="11">B2012</strain>
    </source>
</reference>
<comment type="subcellular location">
    <subcellularLocation>
        <location evidence="1 9">Cell inner membrane</location>
        <topology evidence="1 9">Multi-pass membrane protein</topology>
    </subcellularLocation>
</comment>
<keyword evidence="5 9" id="KW-0812">Transmembrane</keyword>
<dbReference type="PANTHER" id="PTHR35011:SF2">
    <property type="entry name" value="2,3-DIKETO-L-GULONATE TRAP TRANSPORTER SMALL PERMEASE PROTEIN YIAM"/>
    <property type="match status" value="1"/>
</dbReference>
<evidence type="ECO:0000259" key="10">
    <source>
        <dbReference type="Pfam" id="PF04290"/>
    </source>
</evidence>
<feature type="transmembrane region" description="Helical" evidence="9">
    <location>
        <begin position="86"/>
        <end position="107"/>
    </location>
</feature>
<keyword evidence="6 9" id="KW-1133">Transmembrane helix</keyword>
<comment type="caution">
    <text evidence="11">The sequence shown here is derived from an EMBL/GenBank/DDBJ whole genome shotgun (WGS) entry which is preliminary data.</text>
</comment>
<dbReference type="Proteomes" id="UP000609531">
    <property type="component" value="Unassembled WGS sequence"/>
</dbReference>
<dbReference type="GO" id="GO:0022857">
    <property type="term" value="F:transmembrane transporter activity"/>
    <property type="evidence" value="ECO:0007669"/>
    <property type="project" value="UniProtKB-UniRule"/>
</dbReference>
<keyword evidence="12" id="KW-1185">Reference proteome</keyword>
<dbReference type="GO" id="GO:0005886">
    <property type="term" value="C:plasma membrane"/>
    <property type="evidence" value="ECO:0007669"/>
    <property type="project" value="UniProtKB-SubCell"/>
</dbReference>
<dbReference type="Pfam" id="PF04290">
    <property type="entry name" value="DctQ"/>
    <property type="match status" value="1"/>
</dbReference>
<sequence>MDRIIDWTARVIAAVAVATSVFMTGVILVSVVMRYIVGAPLAFGEELVGLAFAGIVFLMLPYCEYTGQNIRITLLVERYPPALRRVADAVARLLTAFFCLAFAWLSYDFTATSYQWEVRTLVANLIAWPWMAIMPVGMVLTVIVTLWLIRRPLNSSPTAGEIGDLDAMKLDPVESRP</sequence>
<evidence type="ECO:0000256" key="5">
    <source>
        <dbReference type="ARBA" id="ARBA00022692"/>
    </source>
</evidence>
<comment type="subunit">
    <text evidence="9">The complex comprises the extracytoplasmic solute receptor protein and the two transmembrane proteins.</text>
</comment>
<evidence type="ECO:0000256" key="7">
    <source>
        <dbReference type="ARBA" id="ARBA00023136"/>
    </source>
</evidence>
<dbReference type="AlphaFoldDB" id="A0A934ILG3"/>
<evidence type="ECO:0000256" key="6">
    <source>
        <dbReference type="ARBA" id="ARBA00022989"/>
    </source>
</evidence>
<evidence type="ECO:0000256" key="8">
    <source>
        <dbReference type="ARBA" id="ARBA00038436"/>
    </source>
</evidence>
<dbReference type="RefSeq" id="WP_198883041.1">
    <property type="nucleotide sequence ID" value="NZ_JAEKJA010000013.1"/>
</dbReference>